<dbReference type="EMBL" id="JAUSXB010000001">
    <property type="protein sequence ID" value="MDQ0675823.1"/>
    <property type="molecule type" value="Genomic_DNA"/>
</dbReference>
<proteinExistence type="predicted"/>
<protein>
    <submittedName>
        <fullName evidence="2">Uncharacterized protein</fullName>
    </submittedName>
</protein>
<evidence type="ECO:0000256" key="1">
    <source>
        <dbReference type="SAM" id="MobiDB-lite"/>
    </source>
</evidence>
<sequence length="47" mass="5121">MSDSETREQPVGEPKDPQTESPKTKPEEDRPITEDPDGTPKENPSGG</sequence>
<feature type="compositionally biased region" description="Basic and acidic residues" evidence="1">
    <location>
        <begin position="1"/>
        <end position="33"/>
    </location>
</feature>
<accession>A0ABU0PPB6</accession>
<gene>
    <name evidence="2" type="ORF">QFZ36_003384</name>
</gene>
<evidence type="ECO:0000313" key="3">
    <source>
        <dbReference type="Proteomes" id="UP001236806"/>
    </source>
</evidence>
<keyword evidence="3" id="KW-1185">Reference proteome</keyword>
<name>A0ABU0PPB6_9MICC</name>
<evidence type="ECO:0000313" key="2">
    <source>
        <dbReference type="EMBL" id="MDQ0675823.1"/>
    </source>
</evidence>
<reference evidence="2 3" key="1">
    <citation type="submission" date="2023-07" db="EMBL/GenBank/DDBJ databases">
        <title>Comparative genomics of wheat-associated soil bacteria to identify genetic determinants of phenazine resistance.</title>
        <authorList>
            <person name="Mouncey N."/>
        </authorList>
    </citation>
    <scope>NUCLEOTIDE SEQUENCE [LARGE SCALE GENOMIC DNA]</scope>
    <source>
        <strain evidence="2 3">W1I3</strain>
    </source>
</reference>
<feature type="region of interest" description="Disordered" evidence="1">
    <location>
        <begin position="1"/>
        <end position="47"/>
    </location>
</feature>
<dbReference type="Proteomes" id="UP001236806">
    <property type="component" value="Unassembled WGS sequence"/>
</dbReference>
<comment type="caution">
    <text evidence="2">The sequence shown here is derived from an EMBL/GenBank/DDBJ whole genome shotgun (WGS) entry which is preliminary data.</text>
</comment>
<organism evidence="2 3">
    <name type="scientific">Pseudarthrobacter siccitolerans</name>
    <dbReference type="NCBI Taxonomy" id="861266"/>
    <lineage>
        <taxon>Bacteria</taxon>
        <taxon>Bacillati</taxon>
        <taxon>Actinomycetota</taxon>
        <taxon>Actinomycetes</taxon>
        <taxon>Micrococcales</taxon>
        <taxon>Micrococcaceae</taxon>
        <taxon>Pseudarthrobacter</taxon>
    </lineage>
</organism>